<protein>
    <submittedName>
        <fullName evidence="1">Ryanodine receptor 3</fullName>
    </submittedName>
</protein>
<accession>A0ABQ9V425</accession>
<sequence length="54" mass="5925">KYDPDLFRMALPCLSAIAGALPPDYLDTRITATLEKQISVDADGNFDPKPINTM</sequence>
<gene>
    <name evidence="1" type="primary">RYR3_4</name>
    <name evidence="1" type="ORF">P7K49_017722</name>
</gene>
<dbReference type="PANTHER" id="PTHR46399:SF9">
    <property type="entry name" value="RYANODINE RECEPTOR 3"/>
    <property type="match status" value="1"/>
</dbReference>
<organism evidence="1 2">
    <name type="scientific">Saguinus oedipus</name>
    <name type="common">Cotton-top tamarin</name>
    <name type="synonym">Oedipomidas oedipus</name>
    <dbReference type="NCBI Taxonomy" id="9490"/>
    <lineage>
        <taxon>Eukaryota</taxon>
        <taxon>Metazoa</taxon>
        <taxon>Chordata</taxon>
        <taxon>Craniata</taxon>
        <taxon>Vertebrata</taxon>
        <taxon>Euteleostomi</taxon>
        <taxon>Mammalia</taxon>
        <taxon>Eutheria</taxon>
        <taxon>Euarchontoglires</taxon>
        <taxon>Primates</taxon>
        <taxon>Haplorrhini</taxon>
        <taxon>Platyrrhini</taxon>
        <taxon>Cebidae</taxon>
        <taxon>Callitrichinae</taxon>
        <taxon>Saguinus</taxon>
    </lineage>
</organism>
<proteinExistence type="predicted"/>
<comment type="caution">
    <text evidence="1">The sequence shown here is derived from an EMBL/GenBank/DDBJ whole genome shotgun (WGS) entry which is preliminary data.</text>
</comment>
<dbReference type="PANTHER" id="PTHR46399">
    <property type="entry name" value="B30.2/SPRY DOMAIN-CONTAINING PROTEIN"/>
    <property type="match status" value="1"/>
</dbReference>
<evidence type="ECO:0000313" key="1">
    <source>
        <dbReference type="EMBL" id="KAK2103866.1"/>
    </source>
</evidence>
<feature type="non-terminal residue" evidence="1">
    <location>
        <position position="54"/>
    </location>
</feature>
<evidence type="ECO:0000313" key="2">
    <source>
        <dbReference type="Proteomes" id="UP001266305"/>
    </source>
</evidence>
<keyword evidence="1" id="KW-0675">Receptor</keyword>
<dbReference type="EMBL" id="JASSZA010000008">
    <property type="protein sequence ID" value="KAK2103866.1"/>
    <property type="molecule type" value="Genomic_DNA"/>
</dbReference>
<dbReference type="InterPro" id="IPR015925">
    <property type="entry name" value="Ryanodine_IP3_receptor"/>
</dbReference>
<dbReference type="Proteomes" id="UP001266305">
    <property type="component" value="Unassembled WGS sequence"/>
</dbReference>
<reference evidence="1 2" key="1">
    <citation type="submission" date="2023-05" db="EMBL/GenBank/DDBJ databases">
        <title>B98-5 Cell Line De Novo Hybrid Assembly: An Optical Mapping Approach.</title>
        <authorList>
            <person name="Kananen K."/>
            <person name="Auerbach J.A."/>
            <person name="Kautto E."/>
            <person name="Blachly J.S."/>
        </authorList>
    </citation>
    <scope>NUCLEOTIDE SEQUENCE [LARGE SCALE GENOMIC DNA]</scope>
    <source>
        <strain evidence="1">B95-8</strain>
        <tissue evidence="1">Cell line</tissue>
    </source>
</reference>
<feature type="non-terminal residue" evidence="1">
    <location>
        <position position="1"/>
    </location>
</feature>
<keyword evidence="2" id="KW-1185">Reference proteome</keyword>
<name>A0ABQ9V425_SAGOE</name>